<dbReference type="EMBL" id="CAKKNE010000003">
    <property type="protein sequence ID" value="CAH0370746.1"/>
    <property type="molecule type" value="Genomic_DNA"/>
</dbReference>
<reference evidence="2" key="1">
    <citation type="submission" date="2021-11" db="EMBL/GenBank/DDBJ databases">
        <authorList>
            <consortium name="Genoscope - CEA"/>
            <person name="William W."/>
        </authorList>
    </citation>
    <scope>NUCLEOTIDE SEQUENCE</scope>
</reference>
<organism evidence="2 3">
    <name type="scientific">Pelagomonas calceolata</name>
    <dbReference type="NCBI Taxonomy" id="35677"/>
    <lineage>
        <taxon>Eukaryota</taxon>
        <taxon>Sar</taxon>
        <taxon>Stramenopiles</taxon>
        <taxon>Ochrophyta</taxon>
        <taxon>Pelagophyceae</taxon>
        <taxon>Pelagomonadales</taxon>
        <taxon>Pelagomonadaceae</taxon>
        <taxon>Pelagomonas</taxon>
    </lineage>
</organism>
<accession>A0A8J2SH44</accession>
<name>A0A8J2SH44_9STRA</name>
<dbReference type="AlphaFoldDB" id="A0A8J2SH44"/>
<comment type="caution">
    <text evidence="2">The sequence shown here is derived from an EMBL/GenBank/DDBJ whole genome shotgun (WGS) entry which is preliminary data.</text>
</comment>
<evidence type="ECO:0000313" key="2">
    <source>
        <dbReference type="EMBL" id="CAH0370746.1"/>
    </source>
</evidence>
<evidence type="ECO:0000313" key="3">
    <source>
        <dbReference type="Proteomes" id="UP000789595"/>
    </source>
</evidence>
<keyword evidence="3" id="KW-1185">Reference proteome</keyword>
<sequence length="252" mass="27698">RKHNNLTTIPVQAPLDERVAGRAAPVVRHLAPRLDERHVRRSHRRPAEHLRLSLLARPASAVAVDGLAAQTREETTNQSIVSLEHERCALAAAGNHGRRRQARKQNGSQAARPSFQALGVRSRVVHVVNHNNTVHRRRRGLADDRGGLGGRRVAGPRFLQHRENALLIVAKGAQPARDVLAHRSRQLCRVDVHDRRCAARVAVGQNNIHNKAVDAHGDAVLGTRAHVIPVDRCDGVQLGCSALLRFSVLCHP</sequence>
<proteinExistence type="predicted"/>
<feature type="non-terminal residue" evidence="2">
    <location>
        <position position="1"/>
    </location>
</feature>
<feature type="region of interest" description="Disordered" evidence="1">
    <location>
        <begin position="94"/>
        <end position="113"/>
    </location>
</feature>
<protein>
    <submittedName>
        <fullName evidence="2">Uncharacterized protein</fullName>
    </submittedName>
</protein>
<gene>
    <name evidence="2" type="ORF">PECAL_3P06470</name>
</gene>
<evidence type="ECO:0000256" key="1">
    <source>
        <dbReference type="SAM" id="MobiDB-lite"/>
    </source>
</evidence>
<dbReference type="Proteomes" id="UP000789595">
    <property type="component" value="Unassembled WGS sequence"/>
</dbReference>